<dbReference type="GO" id="GO:0006886">
    <property type="term" value="P:intracellular protein transport"/>
    <property type="evidence" value="ECO:0007669"/>
    <property type="project" value="InterPro"/>
</dbReference>
<comment type="subcellular location">
    <subcellularLocation>
        <location evidence="2 7">Cytoplasmic vesicle membrane</location>
        <topology evidence="2 7">Peripheral membrane protein</topology>
        <orientation evidence="2 7">Cytoplasmic side</orientation>
    </subcellularLocation>
    <subcellularLocation>
        <location evidence="7">Membrane</location>
        <location evidence="7">Coated pit</location>
        <topology evidence="7">Peripheral membrane protein</topology>
        <orientation evidence="7">Cytoplasmic side</orientation>
    </subcellularLocation>
    <text evidence="7">Cytoplasmic face of coated pits and vesicles.</text>
</comment>
<evidence type="ECO:0000256" key="7">
    <source>
        <dbReference type="RuleBase" id="RU363137"/>
    </source>
</evidence>
<reference evidence="9" key="1">
    <citation type="submission" date="2021-01" db="UniProtKB">
        <authorList>
            <consortium name="EnsemblPlants"/>
        </authorList>
    </citation>
    <scope>IDENTIFICATION</scope>
</reference>
<dbReference type="Pfam" id="PF01086">
    <property type="entry name" value="Clathrin_lg_ch"/>
    <property type="match status" value="1"/>
</dbReference>
<dbReference type="GO" id="GO:0030130">
    <property type="term" value="C:clathrin coat of trans-Golgi network vesicle"/>
    <property type="evidence" value="ECO:0007669"/>
    <property type="project" value="InterPro"/>
</dbReference>
<keyword evidence="6 7" id="KW-0968">Cytoplasmic vesicle</keyword>
<keyword evidence="4 7" id="KW-0472">Membrane</keyword>
<evidence type="ECO:0000256" key="3">
    <source>
        <dbReference type="ARBA" id="ARBA00005263"/>
    </source>
</evidence>
<dbReference type="PANTHER" id="PTHR10639:SF33">
    <property type="entry name" value="CLATHRIN LIGHT CHAIN 1"/>
    <property type="match status" value="1"/>
</dbReference>
<evidence type="ECO:0000256" key="2">
    <source>
        <dbReference type="ARBA" id="ARBA00004180"/>
    </source>
</evidence>
<name>A0A7N0U440_KALFE</name>
<dbReference type="PANTHER" id="PTHR10639">
    <property type="entry name" value="CLATHRIN LIGHT CHAIN"/>
    <property type="match status" value="1"/>
</dbReference>
<dbReference type="OMA" id="RKANCEA"/>
<evidence type="ECO:0000256" key="6">
    <source>
        <dbReference type="ARBA" id="ARBA00023329"/>
    </source>
</evidence>
<feature type="compositionally biased region" description="Basic and acidic residues" evidence="8">
    <location>
        <begin position="197"/>
        <end position="214"/>
    </location>
</feature>
<dbReference type="EnsemblPlants" id="Kaladp0053s0289.1.v1.1">
    <property type="protein sequence ID" value="Kaladp0053s0289.1.v1.1"/>
    <property type="gene ID" value="Kaladp0053s0289.v1.1"/>
</dbReference>
<keyword evidence="10" id="KW-1185">Reference proteome</keyword>
<dbReference type="Proteomes" id="UP000594263">
    <property type="component" value="Unplaced"/>
</dbReference>
<organism evidence="9 10">
    <name type="scientific">Kalanchoe fedtschenkoi</name>
    <name type="common">Lavender scallops</name>
    <name type="synonym">South American air plant</name>
    <dbReference type="NCBI Taxonomy" id="63787"/>
    <lineage>
        <taxon>Eukaryota</taxon>
        <taxon>Viridiplantae</taxon>
        <taxon>Streptophyta</taxon>
        <taxon>Embryophyta</taxon>
        <taxon>Tracheophyta</taxon>
        <taxon>Spermatophyta</taxon>
        <taxon>Magnoliopsida</taxon>
        <taxon>eudicotyledons</taxon>
        <taxon>Gunneridae</taxon>
        <taxon>Pentapetalae</taxon>
        <taxon>Saxifragales</taxon>
        <taxon>Crassulaceae</taxon>
        <taxon>Kalanchoe</taxon>
    </lineage>
</organism>
<dbReference type="GO" id="GO:0030132">
    <property type="term" value="C:clathrin coat of coated pit"/>
    <property type="evidence" value="ECO:0007669"/>
    <property type="project" value="InterPro"/>
</dbReference>
<feature type="region of interest" description="Disordered" evidence="8">
    <location>
        <begin position="194"/>
        <end position="329"/>
    </location>
</feature>
<dbReference type="GO" id="GO:0072583">
    <property type="term" value="P:clathrin-dependent endocytosis"/>
    <property type="evidence" value="ECO:0007669"/>
    <property type="project" value="EnsemblPlants"/>
</dbReference>
<sequence length="349" mass="38701">MSSPFDTGDDTAMQQPPQSPPPPFNEDYGESYGYDPNSQFASPDDANPDHRENPISPDGLGIGSTPNAGGAFSPSLFNSPLPDQSGGDGVFASDGPLLPEPSQMQEEGAARREWRRQNAIHLEEKEKREKEMRDQIIEEAEEFKRKFYEKRKANCEANKTNNRDREKIYLANQEKFHKEADQQYWKAIAELIPHEVPNFEKRGARKDRDKDKKPSVVVIQGPKPGKPTDLNRMRQIIVKLKQKPPRHMLPPPPKPEKDAVKDGKDKDDKDGKKETNKKEGEDAKKDGTPENGKEKGTEEANAQGSAKEAPPGTPSKEGAPEVLAPEAPVVAIAAEEAPVEKTELEATVL</sequence>
<feature type="compositionally biased region" description="Basic and acidic residues" evidence="8">
    <location>
        <begin position="254"/>
        <end position="298"/>
    </location>
</feature>
<evidence type="ECO:0000256" key="8">
    <source>
        <dbReference type="SAM" id="MobiDB-lite"/>
    </source>
</evidence>
<feature type="compositionally biased region" description="Low complexity" evidence="8">
    <location>
        <begin position="320"/>
        <end position="329"/>
    </location>
</feature>
<feature type="region of interest" description="Disordered" evidence="8">
    <location>
        <begin position="1"/>
        <end position="113"/>
    </location>
</feature>
<evidence type="ECO:0000313" key="9">
    <source>
        <dbReference type="EnsemblPlants" id="Kaladp0053s0289.1.v1.1"/>
    </source>
</evidence>
<accession>A0A7N0U440</accession>
<dbReference type="GO" id="GO:0005198">
    <property type="term" value="F:structural molecule activity"/>
    <property type="evidence" value="ECO:0007669"/>
    <property type="project" value="InterPro"/>
</dbReference>
<evidence type="ECO:0000256" key="5">
    <source>
        <dbReference type="ARBA" id="ARBA00023176"/>
    </source>
</evidence>
<dbReference type="InterPro" id="IPR000996">
    <property type="entry name" value="Clathrin_L-chain"/>
</dbReference>
<keyword evidence="5 7" id="KW-0168">Coated pit</keyword>
<comment type="function">
    <text evidence="1 7">Clathrin is the major protein of the polyhedral coat of coated pits and vesicles.</text>
</comment>
<dbReference type="AlphaFoldDB" id="A0A7N0U440"/>
<comment type="similarity">
    <text evidence="3 7">Belongs to the clathrin light chain family.</text>
</comment>
<proteinExistence type="inferred from homology"/>
<evidence type="ECO:0000313" key="10">
    <source>
        <dbReference type="Proteomes" id="UP000594263"/>
    </source>
</evidence>
<dbReference type="Gramene" id="Kaladp0053s0289.1.v1.1">
    <property type="protein sequence ID" value="Kaladp0053s0289.1.v1.1"/>
    <property type="gene ID" value="Kaladp0053s0289.v1.1"/>
</dbReference>
<dbReference type="GO" id="GO:0032050">
    <property type="term" value="F:clathrin heavy chain binding"/>
    <property type="evidence" value="ECO:0007669"/>
    <property type="project" value="TreeGrafter"/>
</dbReference>
<evidence type="ECO:0000256" key="4">
    <source>
        <dbReference type="ARBA" id="ARBA00023136"/>
    </source>
</evidence>
<evidence type="ECO:0000256" key="1">
    <source>
        <dbReference type="ARBA" id="ARBA00003913"/>
    </source>
</evidence>
<protein>
    <recommendedName>
        <fullName evidence="7">Clathrin light chain</fullName>
    </recommendedName>
</protein>